<proteinExistence type="predicted"/>
<keyword evidence="2" id="KW-1185">Reference proteome</keyword>
<dbReference type="GO" id="GO:0034244">
    <property type="term" value="P:negative regulation of transcription elongation by RNA polymerase II"/>
    <property type="evidence" value="ECO:0007669"/>
    <property type="project" value="TreeGrafter"/>
</dbReference>
<sequence length="90" mass="10198">MTLCDPYAINFLAQSALKIINHLINVEGLPRDNQVLVLVLRMLALGLQAWEMISTQQYKEPKLDVQLVTKFLPALMSLMVDDQVRSARDS</sequence>
<reference evidence="1 2" key="1">
    <citation type="journal article" date="2023" name="Arcadia Sci">
        <title>De novo assembly of a long-read Amblyomma americanum tick genome.</title>
        <authorList>
            <person name="Chou S."/>
            <person name="Poskanzer K.E."/>
            <person name="Rollins M."/>
            <person name="Thuy-Boun P.S."/>
        </authorList>
    </citation>
    <scope>NUCLEOTIDE SEQUENCE [LARGE SCALE GENOMIC DNA]</scope>
    <source>
        <strain evidence="1">F_SG_1</strain>
        <tissue evidence="1">Salivary glands</tissue>
    </source>
</reference>
<dbReference type="EMBL" id="JARKHS020032953">
    <property type="protein sequence ID" value="KAK8759521.1"/>
    <property type="molecule type" value="Genomic_DNA"/>
</dbReference>
<dbReference type="Proteomes" id="UP001321473">
    <property type="component" value="Unassembled WGS sequence"/>
</dbReference>
<dbReference type="GO" id="GO:0032021">
    <property type="term" value="C:NELF complex"/>
    <property type="evidence" value="ECO:0007669"/>
    <property type="project" value="TreeGrafter"/>
</dbReference>
<gene>
    <name evidence="1" type="ORF">V5799_002847</name>
</gene>
<evidence type="ECO:0000313" key="2">
    <source>
        <dbReference type="Proteomes" id="UP001321473"/>
    </source>
</evidence>
<dbReference type="PANTHER" id="PTHR13503">
    <property type="entry name" value="NEGATIVE ELONGATION FACTOR COMPLEX MEMBER B"/>
    <property type="match status" value="1"/>
</dbReference>
<dbReference type="Pfam" id="PF06209">
    <property type="entry name" value="COBRA1"/>
    <property type="match status" value="1"/>
</dbReference>
<organism evidence="1 2">
    <name type="scientific">Amblyomma americanum</name>
    <name type="common">Lone star tick</name>
    <dbReference type="NCBI Taxonomy" id="6943"/>
    <lineage>
        <taxon>Eukaryota</taxon>
        <taxon>Metazoa</taxon>
        <taxon>Ecdysozoa</taxon>
        <taxon>Arthropoda</taxon>
        <taxon>Chelicerata</taxon>
        <taxon>Arachnida</taxon>
        <taxon>Acari</taxon>
        <taxon>Parasitiformes</taxon>
        <taxon>Ixodida</taxon>
        <taxon>Ixodoidea</taxon>
        <taxon>Ixodidae</taxon>
        <taxon>Amblyomminae</taxon>
        <taxon>Amblyomma</taxon>
    </lineage>
</organism>
<dbReference type="PANTHER" id="PTHR13503:SF3">
    <property type="entry name" value="NEGATIVE ELONGATION FACTOR B"/>
    <property type="match status" value="1"/>
</dbReference>
<comment type="caution">
    <text evidence="1">The sequence shown here is derived from an EMBL/GenBank/DDBJ whole genome shotgun (WGS) entry which is preliminary data.</text>
</comment>
<evidence type="ECO:0000313" key="1">
    <source>
        <dbReference type="EMBL" id="KAK8759521.1"/>
    </source>
</evidence>
<protein>
    <submittedName>
        <fullName evidence="1">Uncharacterized protein</fullName>
    </submittedName>
</protein>
<dbReference type="AlphaFoldDB" id="A0AAQ4DAN1"/>
<accession>A0AAQ4DAN1</accession>
<name>A0AAQ4DAN1_AMBAM</name>
<dbReference type="InterPro" id="IPR010405">
    <property type="entry name" value="COBRA1"/>
</dbReference>